<protein>
    <recommendedName>
        <fullName evidence="14">glucose oxidase</fullName>
        <ecNumber evidence="14">1.1.3.4</ecNumber>
    </recommendedName>
</protein>
<keyword evidence="11 15" id="KW-0274">FAD</keyword>
<evidence type="ECO:0000256" key="12">
    <source>
        <dbReference type="ARBA" id="ARBA00023002"/>
    </source>
</evidence>
<evidence type="ECO:0000256" key="7">
    <source>
        <dbReference type="ARBA" id="ARBA00022490"/>
    </source>
</evidence>
<dbReference type="PANTHER" id="PTHR11552">
    <property type="entry name" value="GLUCOSE-METHANOL-CHOLINE GMC OXIDOREDUCTASE"/>
    <property type="match status" value="1"/>
</dbReference>
<dbReference type="InterPro" id="IPR027424">
    <property type="entry name" value="Glucose_Oxidase_domain_2"/>
</dbReference>
<dbReference type="Pfam" id="PF05199">
    <property type="entry name" value="GMC_oxred_C"/>
    <property type="match status" value="1"/>
</dbReference>
<evidence type="ECO:0000256" key="16">
    <source>
        <dbReference type="RuleBase" id="RU003968"/>
    </source>
</evidence>
<evidence type="ECO:0000256" key="8">
    <source>
        <dbReference type="ARBA" id="ARBA00022512"/>
    </source>
</evidence>
<comment type="subunit">
    <text evidence="6">Homodimer.</text>
</comment>
<dbReference type="InterPro" id="IPR000172">
    <property type="entry name" value="GMC_OxRdtase_N"/>
</dbReference>
<dbReference type="AlphaFoldDB" id="A0A9W9F537"/>
<keyword evidence="7" id="KW-0963">Cytoplasm</keyword>
<evidence type="ECO:0000256" key="11">
    <source>
        <dbReference type="ARBA" id="ARBA00022827"/>
    </source>
</evidence>
<evidence type="ECO:0000256" key="6">
    <source>
        <dbReference type="ARBA" id="ARBA00011738"/>
    </source>
</evidence>
<proteinExistence type="inferred from homology"/>
<organism evidence="18 19">
    <name type="scientific">Penicillium angulare</name>
    <dbReference type="NCBI Taxonomy" id="116970"/>
    <lineage>
        <taxon>Eukaryota</taxon>
        <taxon>Fungi</taxon>
        <taxon>Dikarya</taxon>
        <taxon>Ascomycota</taxon>
        <taxon>Pezizomycotina</taxon>
        <taxon>Eurotiomycetes</taxon>
        <taxon>Eurotiomycetidae</taxon>
        <taxon>Eurotiales</taxon>
        <taxon>Aspergillaceae</taxon>
        <taxon>Penicillium</taxon>
    </lineage>
</organism>
<comment type="cofactor">
    <cofactor evidence="1 15">
        <name>FAD</name>
        <dbReference type="ChEBI" id="CHEBI:57692"/>
    </cofactor>
</comment>
<evidence type="ECO:0000256" key="9">
    <source>
        <dbReference type="ARBA" id="ARBA00022530"/>
    </source>
</evidence>
<comment type="similarity">
    <text evidence="5 16">Belongs to the GMC oxidoreductase family.</text>
</comment>
<dbReference type="Gene3D" id="4.10.450.10">
    <property type="entry name" value="Glucose Oxidase, domain 2"/>
    <property type="match status" value="1"/>
</dbReference>
<dbReference type="Proteomes" id="UP001149165">
    <property type="component" value="Unassembled WGS sequence"/>
</dbReference>
<feature type="binding site" evidence="15">
    <location>
        <position position="237"/>
    </location>
    <ligand>
        <name>FAD</name>
        <dbReference type="ChEBI" id="CHEBI:57692"/>
    </ligand>
</feature>
<dbReference type="EMBL" id="JAPQKH010000006">
    <property type="protein sequence ID" value="KAJ5093759.1"/>
    <property type="molecule type" value="Genomic_DNA"/>
</dbReference>
<evidence type="ECO:0000256" key="5">
    <source>
        <dbReference type="ARBA" id="ARBA00010790"/>
    </source>
</evidence>
<comment type="caution">
    <text evidence="18">The sequence shown here is derived from an EMBL/GenBank/DDBJ whole genome shotgun (WGS) entry which is preliminary data.</text>
</comment>
<evidence type="ECO:0000256" key="4">
    <source>
        <dbReference type="ARBA" id="ARBA00004498"/>
    </source>
</evidence>
<keyword evidence="8" id="KW-0134">Cell wall</keyword>
<name>A0A9W9F537_9EURO</name>
<evidence type="ECO:0000256" key="3">
    <source>
        <dbReference type="ARBA" id="ARBA00004496"/>
    </source>
</evidence>
<feature type="domain" description="Glucose-methanol-choline oxidoreductase N-terminal" evidence="17">
    <location>
        <begin position="87"/>
        <end position="110"/>
    </location>
</feature>
<accession>A0A9W9F537</accession>
<evidence type="ECO:0000256" key="15">
    <source>
        <dbReference type="PIRSR" id="PIRSR000137-2"/>
    </source>
</evidence>
<dbReference type="InterPro" id="IPR012132">
    <property type="entry name" value="GMC_OxRdtase"/>
</dbReference>
<dbReference type="SUPFAM" id="SSF51905">
    <property type="entry name" value="FAD/NAD(P)-binding domain"/>
    <property type="match status" value="1"/>
</dbReference>
<dbReference type="GO" id="GO:0050660">
    <property type="term" value="F:flavin adenine dinucleotide binding"/>
    <property type="evidence" value="ECO:0007669"/>
    <property type="project" value="InterPro"/>
</dbReference>
<dbReference type="InterPro" id="IPR036188">
    <property type="entry name" value="FAD/NAD-bd_sf"/>
</dbReference>
<feature type="binding site" evidence="15">
    <location>
        <begin position="97"/>
        <end position="100"/>
    </location>
    <ligand>
        <name>FAD</name>
        <dbReference type="ChEBI" id="CHEBI:57692"/>
    </ligand>
</feature>
<dbReference type="SUPFAM" id="SSF54373">
    <property type="entry name" value="FAD-linked reductases, C-terminal domain"/>
    <property type="match status" value="1"/>
</dbReference>
<keyword evidence="12" id="KW-0560">Oxidoreductase</keyword>
<evidence type="ECO:0000256" key="13">
    <source>
        <dbReference type="ARBA" id="ARBA00049435"/>
    </source>
</evidence>
<dbReference type="Gene3D" id="3.30.560.10">
    <property type="entry name" value="Glucose Oxidase, domain 3"/>
    <property type="match status" value="1"/>
</dbReference>
<evidence type="ECO:0000256" key="10">
    <source>
        <dbReference type="ARBA" id="ARBA00022630"/>
    </source>
</evidence>
<dbReference type="EC" id="1.1.3.4" evidence="14"/>
<dbReference type="PIRSF" id="PIRSF000137">
    <property type="entry name" value="Alcohol_oxidase"/>
    <property type="match status" value="1"/>
</dbReference>
<comment type="subcellular location">
    <subcellularLocation>
        <location evidence="3">Cytoplasm</location>
    </subcellularLocation>
    <subcellularLocation>
        <location evidence="2">Secreted</location>
        <location evidence="2">Cell wall</location>
    </subcellularLocation>
    <subcellularLocation>
        <location evidence="4">Secreted</location>
        <location evidence="4">Extracellular space</location>
        <location evidence="4">Extracellular matrix</location>
    </subcellularLocation>
</comment>
<gene>
    <name evidence="18" type="ORF">N7456_009620</name>
</gene>
<keyword evidence="19" id="KW-1185">Reference proteome</keyword>
<evidence type="ECO:0000259" key="17">
    <source>
        <dbReference type="PROSITE" id="PS00623"/>
    </source>
</evidence>
<dbReference type="GO" id="GO:0005737">
    <property type="term" value="C:cytoplasm"/>
    <property type="evidence" value="ECO:0007669"/>
    <property type="project" value="UniProtKB-SubCell"/>
</dbReference>
<dbReference type="InterPro" id="IPR007867">
    <property type="entry name" value="GMC_OxRtase_C"/>
</dbReference>
<keyword evidence="9" id="KW-0272">Extracellular matrix</keyword>
<evidence type="ECO:0000256" key="2">
    <source>
        <dbReference type="ARBA" id="ARBA00004191"/>
    </source>
</evidence>
<keyword evidence="9" id="KW-0964">Secreted</keyword>
<keyword evidence="10 16" id="KW-0285">Flavoprotein</keyword>
<evidence type="ECO:0000256" key="1">
    <source>
        <dbReference type="ARBA" id="ARBA00001974"/>
    </source>
</evidence>
<sequence length="542" mass="58340">MASQQLPSAADYIVVGGGTAGLVVAARLSENPDVHVVILESGPDATEDPRVQNPALWHGLSGSELDWEVQVTPQPGWDNRDYTHPSGKTLGGSSSINGLVYIPPSPTGIDAWSKLGNSQWTWESLRPYWEKSIAVTPPKNATHITATPETTSGTIKVTYPAVENKSGLPLIQAWHDTFKSQGYDYQTEISFGRKVIGTRDYAATVDPVSGLRSGAASEYGTVAAGRPNVTIVTEATVQRILFESSAQSQVATGVEVFHNNELHVLHGTKEIILAAGGYHTPKILELSGIGGREKLDEFNIPVIVDLPGVGENYQSHPMVTFPFSLKKPRDSQGMRPAMMAFAFPQLDPEERAELISTYDTDKHVAGKVLQSLFESPDDASAFYILGVLPGNMAVIAVLGSFPFSRGSVHISSDDATQPPTVDAGIGHDALDIEILARHSRNLFKMTTSEPLNSFLQNTGEHHDLETIKDQIRATGSAAHHVCGTTAMLPQEDGGVVDQNLKVYGTENLRVVDSSIFPIIPHANPISTVYAVAERAADLIRGN</sequence>
<dbReference type="PROSITE" id="PS00623">
    <property type="entry name" value="GMC_OXRED_1"/>
    <property type="match status" value="1"/>
</dbReference>
<dbReference type="Gene3D" id="3.50.50.60">
    <property type="entry name" value="FAD/NAD(P)-binding domain"/>
    <property type="match status" value="1"/>
</dbReference>
<comment type="catalytic activity">
    <reaction evidence="13">
        <text>beta-D-glucose + O2 = D-glucono-1,5-lactone + H2O2</text>
        <dbReference type="Rhea" id="RHEA:11428"/>
        <dbReference type="ChEBI" id="CHEBI:15379"/>
        <dbReference type="ChEBI" id="CHEBI:15903"/>
        <dbReference type="ChEBI" id="CHEBI:16217"/>
        <dbReference type="ChEBI" id="CHEBI:16240"/>
        <dbReference type="EC" id="1.1.3.4"/>
    </reaction>
    <physiologicalReaction direction="left-to-right" evidence="13">
        <dbReference type="Rhea" id="RHEA:11429"/>
    </physiologicalReaction>
</comment>
<dbReference type="PANTHER" id="PTHR11552:SF201">
    <property type="entry name" value="GLUCOSE-METHANOL-CHOLINE OXIDOREDUCTASE N-TERMINAL DOMAIN-CONTAINING PROTEIN"/>
    <property type="match status" value="1"/>
</dbReference>
<reference evidence="18" key="1">
    <citation type="submission" date="2022-11" db="EMBL/GenBank/DDBJ databases">
        <authorList>
            <person name="Petersen C."/>
        </authorList>
    </citation>
    <scope>NUCLEOTIDE SEQUENCE</scope>
    <source>
        <strain evidence="18">IBT 30069</strain>
    </source>
</reference>
<evidence type="ECO:0000313" key="18">
    <source>
        <dbReference type="EMBL" id="KAJ5093759.1"/>
    </source>
</evidence>
<dbReference type="OrthoDB" id="269227at2759"/>
<evidence type="ECO:0000313" key="19">
    <source>
        <dbReference type="Proteomes" id="UP001149165"/>
    </source>
</evidence>
<reference evidence="18" key="2">
    <citation type="journal article" date="2023" name="IMA Fungus">
        <title>Comparative genomic study of the Penicillium genus elucidates a diverse pangenome and 15 lateral gene transfer events.</title>
        <authorList>
            <person name="Petersen C."/>
            <person name="Sorensen T."/>
            <person name="Nielsen M.R."/>
            <person name="Sondergaard T.E."/>
            <person name="Sorensen J.L."/>
            <person name="Fitzpatrick D.A."/>
            <person name="Frisvad J.C."/>
            <person name="Nielsen K.L."/>
        </authorList>
    </citation>
    <scope>NUCLEOTIDE SEQUENCE</scope>
    <source>
        <strain evidence="18">IBT 30069</strain>
    </source>
</reference>
<evidence type="ECO:0000256" key="14">
    <source>
        <dbReference type="ARBA" id="ARBA00049722"/>
    </source>
</evidence>
<dbReference type="Pfam" id="PF00732">
    <property type="entry name" value="GMC_oxred_N"/>
    <property type="match status" value="1"/>
</dbReference>
<dbReference type="GO" id="GO:0046562">
    <property type="term" value="F:beta-D-glucose oxidase activity"/>
    <property type="evidence" value="ECO:0007669"/>
    <property type="project" value="UniProtKB-EC"/>
</dbReference>